<comment type="caution">
    <text evidence="1">The sequence shown here is derived from an EMBL/GenBank/DDBJ whole genome shotgun (WGS) entry which is preliminary data.</text>
</comment>
<evidence type="ECO:0000313" key="2">
    <source>
        <dbReference type="Proteomes" id="UP000293952"/>
    </source>
</evidence>
<evidence type="ECO:0000313" key="1">
    <source>
        <dbReference type="EMBL" id="RYM31298.1"/>
    </source>
</evidence>
<dbReference type="Proteomes" id="UP000293952">
    <property type="component" value="Unassembled WGS sequence"/>
</dbReference>
<gene>
    <name evidence="1" type="ORF">ERX46_16570</name>
</gene>
<dbReference type="AlphaFoldDB" id="A0A4Q4KF14"/>
<dbReference type="EMBL" id="SETE01000009">
    <property type="protein sequence ID" value="RYM31298.1"/>
    <property type="molecule type" value="Genomic_DNA"/>
</dbReference>
<name>A0A4Q4KF14_9FLAO</name>
<keyword evidence="2" id="KW-1185">Reference proteome</keyword>
<dbReference type="OrthoDB" id="838358at2"/>
<organism evidence="1 2">
    <name type="scientific">Brumimicrobium glaciale</name>
    <dbReference type="NCBI Taxonomy" id="200475"/>
    <lineage>
        <taxon>Bacteria</taxon>
        <taxon>Pseudomonadati</taxon>
        <taxon>Bacteroidota</taxon>
        <taxon>Flavobacteriia</taxon>
        <taxon>Flavobacteriales</taxon>
        <taxon>Crocinitomicaceae</taxon>
        <taxon>Brumimicrobium</taxon>
    </lineage>
</organism>
<accession>A0A4Q4KF14</accession>
<sequence length="133" mass="15706">MKREAKIIRYNEDKSIAICVDVKNATEILSYLGQSDKHKKKFRHICNLIFNRLKNRDLYDKEEINSKSKGVTAMKFFKGQSNDRIYCRELTLKDKTFVVITSELFEKKKSQKVKGKNRNIIEKVGSYEYEISE</sequence>
<proteinExistence type="predicted"/>
<protein>
    <submittedName>
        <fullName evidence="1">Uncharacterized protein</fullName>
    </submittedName>
</protein>
<dbReference type="RefSeq" id="WP_130094984.1">
    <property type="nucleotide sequence ID" value="NZ_SETE01000009.1"/>
</dbReference>
<reference evidence="1 2" key="1">
    <citation type="submission" date="2019-02" db="EMBL/GenBank/DDBJ databases">
        <title>Genome sequence of the sea-ice species Brumimicrobium glaciale.</title>
        <authorList>
            <person name="Bowman J.P."/>
        </authorList>
    </citation>
    <scope>NUCLEOTIDE SEQUENCE [LARGE SCALE GENOMIC DNA]</scope>
    <source>
        <strain evidence="1 2">IC156</strain>
    </source>
</reference>